<dbReference type="Gene3D" id="3.30.70.100">
    <property type="match status" value="1"/>
</dbReference>
<organism evidence="5 6">
    <name type="scientific">Myroides odoratus</name>
    <name type="common">Flavobacterium odoratum</name>
    <dbReference type="NCBI Taxonomy" id="256"/>
    <lineage>
        <taxon>Bacteria</taxon>
        <taxon>Pseudomonadati</taxon>
        <taxon>Bacteroidota</taxon>
        <taxon>Flavobacteriia</taxon>
        <taxon>Flavobacteriales</taxon>
        <taxon>Flavobacteriaceae</taxon>
        <taxon>Myroides</taxon>
    </lineage>
</organism>
<keyword evidence="3" id="KW-0804">Transcription</keyword>
<keyword evidence="1" id="KW-0805">Transcription regulation</keyword>
<dbReference type="AlphaFoldDB" id="A0A378RQY9"/>
<dbReference type="EMBL" id="UGQL01000001">
    <property type="protein sequence ID" value="STZ28100.1"/>
    <property type="molecule type" value="Genomic_DNA"/>
</dbReference>
<dbReference type="PROSITE" id="PS01124">
    <property type="entry name" value="HTH_ARAC_FAMILY_2"/>
    <property type="match status" value="1"/>
</dbReference>
<evidence type="ECO:0000256" key="2">
    <source>
        <dbReference type="ARBA" id="ARBA00023125"/>
    </source>
</evidence>
<name>A0A378RQY9_MYROD</name>
<proteinExistence type="predicted"/>
<dbReference type="SUPFAM" id="SSF55008">
    <property type="entry name" value="HMA, heavy metal-associated domain"/>
    <property type="match status" value="1"/>
</dbReference>
<evidence type="ECO:0000313" key="5">
    <source>
        <dbReference type="EMBL" id="STZ28100.1"/>
    </source>
</evidence>
<reference evidence="5 6" key="1">
    <citation type="submission" date="2018-06" db="EMBL/GenBank/DDBJ databases">
        <authorList>
            <consortium name="Pathogen Informatics"/>
            <person name="Doyle S."/>
        </authorList>
    </citation>
    <scope>NUCLEOTIDE SEQUENCE [LARGE SCALE GENOMIC DNA]</scope>
    <source>
        <strain evidence="5 6">NCTC11179</strain>
    </source>
</reference>
<dbReference type="InterPro" id="IPR018062">
    <property type="entry name" value="HTH_AraC-typ_CS"/>
</dbReference>
<dbReference type="RefSeq" id="WP_115090939.1">
    <property type="nucleotide sequence ID" value="NZ_CP068107.1"/>
</dbReference>
<dbReference type="Pfam" id="PF12833">
    <property type="entry name" value="HTH_18"/>
    <property type="match status" value="1"/>
</dbReference>
<dbReference type="Gene3D" id="1.10.10.60">
    <property type="entry name" value="Homeodomain-like"/>
    <property type="match status" value="1"/>
</dbReference>
<dbReference type="InterPro" id="IPR036163">
    <property type="entry name" value="HMA_dom_sf"/>
</dbReference>
<protein>
    <submittedName>
        <fullName evidence="5">DNA-binding transcriptional regulator MelR</fullName>
    </submittedName>
</protein>
<dbReference type="GO" id="GO:0003700">
    <property type="term" value="F:DNA-binding transcription factor activity"/>
    <property type="evidence" value="ECO:0007669"/>
    <property type="project" value="InterPro"/>
</dbReference>
<keyword evidence="6" id="KW-1185">Reference proteome</keyword>
<dbReference type="InterPro" id="IPR009057">
    <property type="entry name" value="Homeodomain-like_sf"/>
</dbReference>
<gene>
    <name evidence="5" type="ORF">NCTC11179_01640</name>
</gene>
<dbReference type="SMART" id="SM00342">
    <property type="entry name" value="HTH_ARAC"/>
    <property type="match status" value="1"/>
</dbReference>
<sequence>MKLYVKNMVCHRCILAVEQILQGMNHKAVAIHLGEVEVQEQLTETEVQQLTQKLEEIGFELLNDKERQLVTQVKSLLIGLLQSDQLALETPLSAYLSAQLNKDYLYLTQLFSQIESTTIEQYFIHLKIEKVKELLIHDELTLKEIAFQLNYSSVAHLSTQFKKITGMTPTAFKQVTPSHRIEIDPV</sequence>
<evidence type="ECO:0000256" key="1">
    <source>
        <dbReference type="ARBA" id="ARBA00023015"/>
    </source>
</evidence>
<dbReference type="PANTHER" id="PTHR43280">
    <property type="entry name" value="ARAC-FAMILY TRANSCRIPTIONAL REGULATOR"/>
    <property type="match status" value="1"/>
</dbReference>
<accession>A0A378RQY9</accession>
<evidence type="ECO:0000313" key="6">
    <source>
        <dbReference type="Proteomes" id="UP000255024"/>
    </source>
</evidence>
<dbReference type="SUPFAM" id="SSF46689">
    <property type="entry name" value="Homeodomain-like"/>
    <property type="match status" value="1"/>
</dbReference>
<evidence type="ECO:0000259" key="4">
    <source>
        <dbReference type="PROSITE" id="PS01124"/>
    </source>
</evidence>
<dbReference type="GO" id="GO:0043565">
    <property type="term" value="F:sequence-specific DNA binding"/>
    <property type="evidence" value="ECO:0007669"/>
    <property type="project" value="InterPro"/>
</dbReference>
<feature type="domain" description="HTH araC/xylS-type" evidence="4">
    <location>
        <begin position="106"/>
        <end position="175"/>
    </location>
</feature>
<dbReference type="GO" id="GO:0046872">
    <property type="term" value="F:metal ion binding"/>
    <property type="evidence" value="ECO:0007669"/>
    <property type="project" value="InterPro"/>
</dbReference>
<dbReference type="Proteomes" id="UP000255024">
    <property type="component" value="Unassembled WGS sequence"/>
</dbReference>
<keyword evidence="2 5" id="KW-0238">DNA-binding</keyword>
<dbReference type="InterPro" id="IPR018060">
    <property type="entry name" value="HTH_AraC"/>
</dbReference>
<dbReference type="PROSITE" id="PS00041">
    <property type="entry name" value="HTH_ARAC_FAMILY_1"/>
    <property type="match status" value="1"/>
</dbReference>
<dbReference type="PANTHER" id="PTHR43280:SF2">
    <property type="entry name" value="HTH-TYPE TRANSCRIPTIONAL REGULATOR EXSA"/>
    <property type="match status" value="1"/>
</dbReference>
<evidence type="ECO:0000256" key="3">
    <source>
        <dbReference type="ARBA" id="ARBA00023163"/>
    </source>
</evidence>